<dbReference type="Proteomes" id="UP000002173">
    <property type="component" value="Chromosome 2"/>
</dbReference>
<evidence type="ECO:0000313" key="2">
    <source>
        <dbReference type="EMBL" id="EDO06583.1"/>
    </source>
</evidence>
<dbReference type="Pfam" id="PF00240">
    <property type="entry name" value="ubiquitin"/>
    <property type="match status" value="1"/>
</dbReference>
<reference evidence="2 3" key="1">
    <citation type="journal article" date="2007" name="PLoS Pathog.">
        <title>Genome sequence of Babesia bovis and comparative analysis of apicomplexan hemoprotozoa.</title>
        <authorList>
            <person name="Brayton K.A."/>
            <person name="Lau A.O.T."/>
            <person name="Herndon D.R."/>
            <person name="Hannick L."/>
            <person name="Kappmeyer L.S."/>
            <person name="Berens S.J."/>
            <person name="Bidwell S.L."/>
            <person name="Brown W.C."/>
            <person name="Crabtree J."/>
            <person name="Fadrosh D."/>
            <person name="Feldblum T."/>
            <person name="Forberger H.A."/>
            <person name="Haas B.J."/>
            <person name="Howell J.M."/>
            <person name="Khouri H."/>
            <person name="Koo H."/>
            <person name="Mann D.J."/>
            <person name="Norimine J."/>
            <person name="Paulsen I.T."/>
            <person name="Radune D."/>
            <person name="Ren Q."/>
            <person name="Smith R.K. Jr."/>
            <person name="Suarez C.E."/>
            <person name="White O."/>
            <person name="Wortman J.R."/>
            <person name="Knowles D.P. Jr."/>
            <person name="McElwain T.F."/>
            <person name="Nene V.M."/>
        </authorList>
    </citation>
    <scope>NUCLEOTIDE SEQUENCE [LARGE SCALE GENOMIC DNA]</scope>
    <source>
        <strain evidence="2">T2Bo</strain>
    </source>
</reference>
<name>A7AUH2_BABBO</name>
<dbReference type="InterPro" id="IPR029071">
    <property type="entry name" value="Ubiquitin-like_domsf"/>
</dbReference>
<sequence>MQVLIKTLSGQRVPFDFEPGDTIAQVKRSIHENERMLLPSIHMITSASFDLRQMRLIYSGGYVIGIYIISRPSFERRVNTS</sequence>
<proteinExistence type="predicted"/>
<keyword evidence="3" id="KW-1185">Reference proteome</keyword>
<dbReference type="VEuPathDB" id="PiroplasmaDB:BBOV_II006330"/>
<evidence type="ECO:0000259" key="1">
    <source>
        <dbReference type="PROSITE" id="PS50053"/>
    </source>
</evidence>
<dbReference type="Gene3D" id="3.10.20.90">
    <property type="entry name" value="Phosphatidylinositol 3-kinase Catalytic Subunit, Chain A, domain 1"/>
    <property type="match status" value="1"/>
</dbReference>
<dbReference type="AlphaFoldDB" id="A7AUH2"/>
<dbReference type="SUPFAM" id="SSF54236">
    <property type="entry name" value="Ubiquitin-like"/>
    <property type="match status" value="1"/>
</dbReference>
<dbReference type="InParanoid" id="A7AUH2"/>
<evidence type="ECO:0000313" key="3">
    <source>
        <dbReference type="Proteomes" id="UP000002173"/>
    </source>
</evidence>
<feature type="domain" description="Ubiquitin-like" evidence="1">
    <location>
        <begin position="1"/>
        <end position="60"/>
    </location>
</feature>
<dbReference type="InterPro" id="IPR000626">
    <property type="entry name" value="Ubiquitin-like_dom"/>
</dbReference>
<comment type="caution">
    <text evidence="2">The sequence shown here is derived from an EMBL/GenBank/DDBJ whole genome shotgun (WGS) entry which is preliminary data.</text>
</comment>
<accession>A7AUH2</accession>
<protein>
    <recommendedName>
        <fullName evidence="1">Ubiquitin-like domain-containing protein</fullName>
    </recommendedName>
</protein>
<gene>
    <name evidence="2" type="ORF">BBOV_II006330</name>
</gene>
<organism evidence="2 3">
    <name type="scientific">Babesia bovis</name>
    <dbReference type="NCBI Taxonomy" id="5865"/>
    <lineage>
        <taxon>Eukaryota</taxon>
        <taxon>Sar</taxon>
        <taxon>Alveolata</taxon>
        <taxon>Apicomplexa</taxon>
        <taxon>Aconoidasida</taxon>
        <taxon>Piroplasmida</taxon>
        <taxon>Babesiidae</taxon>
        <taxon>Babesia</taxon>
    </lineage>
</organism>
<dbReference type="PROSITE" id="PS50053">
    <property type="entry name" value="UBIQUITIN_2"/>
    <property type="match status" value="1"/>
</dbReference>
<dbReference type="EMBL" id="AAXT01000003">
    <property type="protein sequence ID" value="EDO06583.1"/>
    <property type="molecule type" value="Genomic_DNA"/>
</dbReference>